<dbReference type="PANTHER" id="PTHR37255">
    <property type="entry name" value="OS07G0669600 PROTEIN"/>
    <property type="match status" value="1"/>
</dbReference>
<dbReference type="PANTHER" id="PTHR37255:SF1">
    <property type="entry name" value="OS07G0669600 PROTEIN"/>
    <property type="match status" value="1"/>
</dbReference>
<name>A0A2R6P4G3_ACTCC</name>
<protein>
    <submittedName>
        <fullName evidence="2">Ribose-5-phosphate isomerase</fullName>
    </submittedName>
</protein>
<dbReference type="InParanoid" id="A0A2R6P4G3"/>
<dbReference type="Proteomes" id="UP000241394">
    <property type="component" value="Chromosome LG29"/>
</dbReference>
<reference evidence="3" key="2">
    <citation type="journal article" date="2018" name="BMC Genomics">
        <title>A manually annotated Actinidia chinensis var. chinensis (kiwifruit) genome highlights the challenges associated with draft genomes and gene prediction in plants.</title>
        <authorList>
            <person name="Pilkington S.M."/>
            <person name="Crowhurst R."/>
            <person name="Hilario E."/>
            <person name="Nardozza S."/>
            <person name="Fraser L."/>
            <person name="Peng Y."/>
            <person name="Gunaseelan K."/>
            <person name="Simpson R."/>
            <person name="Tahir J."/>
            <person name="Deroles S.C."/>
            <person name="Templeton K."/>
            <person name="Luo Z."/>
            <person name="Davy M."/>
            <person name="Cheng C."/>
            <person name="McNeilage M."/>
            <person name="Scaglione D."/>
            <person name="Liu Y."/>
            <person name="Zhang Q."/>
            <person name="Datson P."/>
            <person name="De Silva N."/>
            <person name="Gardiner S.E."/>
            <person name="Bassett H."/>
            <person name="Chagne D."/>
            <person name="McCallum J."/>
            <person name="Dzierzon H."/>
            <person name="Deng C."/>
            <person name="Wang Y.Y."/>
            <person name="Barron L."/>
            <person name="Manako K."/>
            <person name="Bowen J."/>
            <person name="Foster T.M."/>
            <person name="Erridge Z.A."/>
            <person name="Tiffin H."/>
            <person name="Waite C.N."/>
            <person name="Davies K.M."/>
            <person name="Grierson E.P."/>
            <person name="Laing W.A."/>
            <person name="Kirk R."/>
            <person name="Chen X."/>
            <person name="Wood M."/>
            <person name="Montefiori M."/>
            <person name="Brummell D.A."/>
            <person name="Schwinn K.E."/>
            <person name="Catanach A."/>
            <person name="Fullerton C."/>
            <person name="Li D."/>
            <person name="Meiyalaghan S."/>
            <person name="Nieuwenhuizen N."/>
            <person name="Read N."/>
            <person name="Prakash R."/>
            <person name="Hunter D."/>
            <person name="Zhang H."/>
            <person name="McKenzie M."/>
            <person name="Knabel M."/>
            <person name="Harris A."/>
            <person name="Allan A.C."/>
            <person name="Gleave A."/>
            <person name="Chen A."/>
            <person name="Janssen B.J."/>
            <person name="Plunkett B."/>
            <person name="Ampomah-Dwamena C."/>
            <person name="Voogd C."/>
            <person name="Leif D."/>
            <person name="Lafferty D."/>
            <person name="Souleyre E.J.F."/>
            <person name="Varkonyi-Gasic E."/>
            <person name="Gambi F."/>
            <person name="Hanley J."/>
            <person name="Yao J.L."/>
            <person name="Cheung J."/>
            <person name="David K.M."/>
            <person name="Warren B."/>
            <person name="Marsh K."/>
            <person name="Snowden K.C."/>
            <person name="Lin-Wang K."/>
            <person name="Brian L."/>
            <person name="Martinez-Sanchez M."/>
            <person name="Wang M."/>
            <person name="Ileperuma N."/>
            <person name="Macnee N."/>
            <person name="Campin R."/>
            <person name="McAtee P."/>
            <person name="Drummond R.S.M."/>
            <person name="Espley R.V."/>
            <person name="Ireland H.S."/>
            <person name="Wu R."/>
            <person name="Atkinson R.G."/>
            <person name="Karunairetnam S."/>
            <person name="Bulley S."/>
            <person name="Chunkath S."/>
            <person name="Hanley Z."/>
            <person name="Storey R."/>
            <person name="Thrimawithana A.H."/>
            <person name="Thomson S."/>
            <person name="David C."/>
            <person name="Testolin R."/>
            <person name="Huang H."/>
            <person name="Hellens R.P."/>
            <person name="Schaffer R.J."/>
        </authorList>
    </citation>
    <scope>NUCLEOTIDE SEQUENCE [LARGE SCALE GENOMIC DNA]</scope>
    <source>
        <strain evidence="3">cv. Red5</strain>
    </source>
</reference>
<evidence type="ECO:0000313" key="2">
    <source>
        <dbReference type="EMBL" id="PSR85143.1"/>
    </source>
</evidence>
<feature type="compositionally biased region" description="Basic and acidic residues" evidence="1">
    <location>
        <begin position="1"/>
        <end position="11"/>
    </location>
</feature>
<evidence type="ECO:0000313" key="3">
    <source>
        <dbReference type="Proteomes" id="UP000241394"/>
    </source>
</evidence>
<dbReference type="OrthoDB" id="1931944at2759"/>
<feature type="region of interest" description="Disordered" evidence="1">
    <location>
        <begin position="1"/>
        <end position="41"/>
    </location>
</feature>
<keyword evidence="2" id="KW-0413">Isomerase</keyword>
<sequence>MDGLTEEERRALRGSKFAPLPSAPPSSRSNPRLAHPGGPLTTNKAAALAKFLERKLQDPNGLDSIKPELLELAVKNAKDAVNASNYQSGGASHSGRVIRHVDSFDDSELPLEDEGGKIEPKKLKKKKKKKDKGKNKLQKRLKDTGDDVVKRPKKKLIL</sequence>
<dbReference type="EMBL" id="NKQK01000029">
    <property type="protein sequence ID" value="PSR85143.1"/>
    <property type="molecule type" value="Genomic_DNA"/>
</dbReference>
<feature type="compositionally biased region" description="Basic residues" evidence="1">
    <location>
        <begin position="122"/>
        <end position="139"/>
    </location>
</feature>
<dbReference type="AlphaFoldDB" id="A0A2R6P4G3"/>
<dbReference type="STRING" id="1590841.A0A2R6P4G3"/>
<gene>
    <name evidence="2" type="ORF">CEY00_Acc33126</name>
</gene>
<proteinExistence type="predicted"/>
<comment type="caution">
    <text evidence="2">The sequence shown here is derived from an EMBL/GenBank/DDBJ whole genome shotgun (WGS) entry which is preliminary data.</text>
</comment>
<dbReference type="GO" id="GO:0016853">
    <property type="term" value="F:isomerase activity"/>
    <property type="evidence" value="ECO:0007669"/>
    <property type="project" value="UniProtKB-KW"/>
</dbReference>
<dbReference type="Gramene" id="PSR85143">
    <property type="protein sequence ID" value="PSR85143"/>
    <property type="gene ID" value="CEY00_Acc33126"/>
</dbReference>
<dbReference type="OMA" id="TQPRIPH"/>
<feature type="compositionally biased region" description="Acidic residues" evidence="1">
    <location>
        <begin position="104"/>
        <end position="113"/>
    </location>
</feature>
<reference evidence="2 3" key="1">
    <citation type="submission" date="2017-07" db="EMBL/GenBank/DDBJ databases">
        <title>An improved, manually edited Actinidia chinensis var. chinensis (kiwifruit) genome highlights the challenges associated with draft genomes and gene prediction in plants.</title>
        <authorList>
            <person name="Pilkington S."/>
            <person name="Crowhurst R."/>
            <person name="Hilario E."/>
            <person name="Nardozza S."/>
            <person name="Fraser L."/>
            <person name="Peng Y."/>
            <person name="Gunaseelan K."/>
            <person name="Simpson R."/>
            <person name="Tahir J."/>
            <person name="Deroles S."/>
            <person name="Templeton K."/>
            <person name="Luo Z."/>
            <person name="Davy M."/>
            <person name="Cheng C."/>
            <person name="Mcneilage M."/>
            <person name="Scaglione D."/>
            <person name="Liu Y."/>
            <person name="Zhang Q."/>
            <person name="Datson P."/>
            <person name="De Silva N."/>
            <person name="Gardiner S."/>
            <person name="Bassett H."/>
            <person name="Chagne D."/>
            <person name="Mccallum J."/>
            <person name="Dzierzon H."/>
            <person name="Deng C."/>
            <person name="Wang Y.-Y."/>
            <person name="Barron N."/>
            <person name="Manako K."/>
            <person name="Bowen J."/>
            <person name="Foster T."/>
            <person name="Erridge Z."/>
            <person name="Tiffin H."/>
            <person name="Waite C."/>
            <person name="Davies K."/>
            <person name="Grierson E."/>
            <person name="Laing W."/>
            <person name="Kirk R."/>
            <person name="Chen X."/>
            <person name="Wood M."/>
            <person name="Montefiori M."/>
            <person name="Brummell D."/>
            <person name="Schwinn K."/>
            <person name="Catanach A."/>
            <person name="Fullerton C."/>
            <person name="Li D."/>
            <person name="Meiyalaghan S."/>
            <person name="Nieuwenhuizen N."/>
            <person name="Read N."/>
            <person name="Prakash R."/>
            <person name="Hunter D."/>
            <person name="Zhang H."/>
            <person name="Mckenzie M."/>
            <person name="Knabel M."/>
            <person name="Harris A."/>
            <person name="Allan A."/>
            <person name="Chen A."/>
            <person name="Janssen B."/>
            <person name="Plunkett B."/>
            <person name="Dwamena C."/>
            <person name="Voogd C."/>
            <person name="Leif D."/>
            <person name="Lafferty D."/>
            <person name="Souleyre E."/>
            <person name="Varkonyi-Gasic E."/>
            <person name="Gambi F."/>
            <person name="Hanley J."/>
            <person name="Yao J.-L."/>
            <person name="Cheung J."/>
            <person name="David K."/>
            <person name="Warren B."/>
            <person name="Marsh K."/>
            <person name="Snowden K."/>
            <person name="Lin-Wang K."/>
            <person name="Brian L."/>
            <person name="Martinez-Sanchez M."/>
            <person name="Wang M."/>
            <person name="Ileperuma N."/>
            <person name="Macnee N."/>
            <person name="Campin R."/>
            <person name="Mcatee P."/>
            <person name="Drummond R."/>
            <person name="Espley R."/>
            <person name="Ireland H."/>
            <person name="Wu R."/>
            <person name="Atkinson R."/>
            <person name="Karunairetnam S."/>
            <person name="Bulley S."/>
            <person name="Chunkath S."/>
            <person name="Hanley Z."/>
            <person name="Storey R."/>
            <person name="Thrimawithana A."/>
            <person name="Thomson S."/>
            <person name="David C."/>
            <person name="Testolin R."/>
        </authorList>
    </citation>
    <scope>NUCLEOTIDE SEQUENCE [LARGE SCALE GENOMIC DNA]</scope>
    <source>
        <strain evidence="3">cv. Red5</strain>
        <tissue evidence="2">Young leaf</tissue>
    </source>
</reference>
<accession>A0A2R6P4G3</accession>
<keyword evidence="3" id="KW-1185">Reference proteome</keyword>
<evidence type="ECO:0000256" key="1">
    <source>
        <dbReference type="SAM" id="MobiDB-lite"/>
    </source>
</evidence>
<feature type="compositionally biased region" description="Low complexity" evidence="1">
    <location>
        <begin position="25"/>
        <end position="34"/>
    </location>
</feature>
<feature type="compositionally biased region" description="Basic and acidic residues" evidence="1">
    <location>
        <begin position="140"/>
        <end position="150"/>
    </location>
</feature>
<feature type="region of interest" description="Disordered" evidence="1">
    <location>
        <begin position="104"/>
        <end position="158"/>
    </location>
</feature>
<organism evidence="2 3">
    <name type="scientific">Actinidia chinensis var. chinensis</name>
    <name type="common">Chinese soft-hair kiwi</name>
    <dbReference type="NCBI Taxonomy" id="1590841"/>
    <lineage>
        <taxon>Eukaryota</taxon>
        <taxon>Viridiplantae</taxon>
        <taxon>Streptophyta</taxon>
        <taxon>Embryophyta</taxon>
        <taxon>Tracheophyta</taxon>
        <taxon>Spermatophyta</taxon>
        <taxon>Magnoliopsida</taxon>
        <taxon>eudicotyledons</taxon>
        <taxon>Gunneridae</taxon>
        <taxon>Pentapetalae</taxon>
        <taxon>asterids</taxon>
        <taxon>Ericales</taxon>
        <taxon>Actinidiaceae</taxon>
        <taxon>Actinidia</taxon>
    </lineage>
</organism>
<dbReference type="FunCoup" id="A0A2R6P4G3">
    <property type="interactions" value="391"/>
</dbReference>